<comment type="caution">
    <text evidence="11">The sequence shown here is derived from an EMBL/GenBank/DDBJ whole genome shotgun (WGS) entry which is preliminary data.</text>
</comment>
<keyword evidence="6 10" id="KW-0594">Phospholipid biosynthesis</keyword>
<organism evidence="11 12">
    <name type="scientific">Candidatus Phycosocius spiralis</name>
    <dbReference type="NCBI Taxonomy" id="2815099"/>
    <lineage>
        <taxon>Bacteria</taxon>
        <taxon>Pseudomonadati</taxon>
        <taxon>Pseudomonadota</taxon>
        <taxon>Alphaproteobacteria</taxon>
        <taxon>Caulobacterales</taxon>
        <taxon>Caulobacterales incertae sedis</taxon>
        <taxon>Candidatus Phycosocius</taxon>
    </lineage>
</organism>
<evidence type="ECO:0000256" key="5">
    <source>
        <dbReference type="ARBA" id="ARBA00023098"/>
    </source>
</evidence>
<dbReference type="HAMAP" id="MF_00019">
    <property type="entry name" value="PlsX"/>
    <property type="match status" value="1"/>
</dbReference>
<evidence type="ECO:0000256" key="3">
    <source>
        <dbReference type="ARBA" id="ARBA00022516"/>
    </source>
</evidence>
<comment type="subcellular location">
    <subcellularLocation>
        <location evidence="10">Cytoplasm</location>
    </subcellularLocation>
    <text evidence="10">Associated with the membrane possibly through PlsY.</text>
</comment>
<keyword evidence="5 10" id="KW-0443">Lipid metabolism</keyword>
<evidence type="ECO:0000256" key="1">
    <source>
        <dbReference type="ARBA" id="ARBA00001232"/>
    </source>
</evidence>
<proteinExistence type="inferred from homology"/>
<comment type="similarity">
    <text evidence="10">Belongs to the PlsX family.</text>
</comment>
<evidence type="ECO:0000313" key="11">
    <source>
        <dbReference type="EMBL" id="GIU67984.1"/>
    </source>
</evidence>
<keyword evidence="7 10" id="KW-1208">Phospholipid metabolism</keyword>
<dbReference type="PANTHER" id="PTHR30100">
    <property type="entry name" value="FATTY ACID/PHOSPHOLIPID SYNTHESIS PROTEIN PLSX"/>
    <property type="match status" value="1"/>
</dbReference>
<comment type="function">
    <text evidence="10">Catalyzes the reversible formation of acyl-phosphate (acyl-PO(4)) from acyl-[acyl-carrier-protein] (acyl-ACP). This enzyme utilizes acyl-ACP as fatty acyl donor, but not acyl-CoA.</text>
</comment>
<dbReference type="PANTHER" id="PTHR30100:SF1">
    <property type="entry name" value="PHOSPHATE ACYLTRANSFERASE"/>
    <property type="match status" value="1"/>
</dbReference>
<reference evidence="11" key="2">
    <citation type="journal article" date="2023" name="ISME Commun">
        <title>Characterization of a bloom-associated alphaproteobacterial lineage, 'Candidatus Phycosocius': insights into freshwater algal-bacterial interactions.</title>
        <authorList>
            <person name="Tanabe Y."/>
            <person name="Yamaguchi H."/>
            <person name="Yoshida M."/>
            <person name="Kai A."/>
            <person name="Okazaki Y."/>
        </authorList>
    </citation>
    <scope>NUCLEOTIDE SEQUENCE</scope>
    <source>
        <strain evidence="11">BOTRYCO-1</strain>
    </source>
</reference>
<keyword evidence="11" id="KW-0012">Acyltransferase</keyword>
<gene>
    <name evidence="10 11" type="primary">plsX</name>
    <name evidence="11" type="ORF">PsB1_2138</name>
</gene>
<dbReference type="InterPro" id="IPR012281">
    <property type="entry name" value="Phospholipid_synth_PlsX-like"/>
</dbReference>
<evidence type="ECO:0000256" key="4">
    <source>
        <dbReference type="ARBA" id="ARBA00022679"/>
    </source>
</evidence>
<dbReference type="Proteomes" id="UP001161064">
    <property type="component" value="Unassembled WGS sequence"/>
</dbReference>
<evidence type="ECO:0000256" key="2">
    <source>
        <dbReference type="ARBA" id="ARBA00022490"/>
    </source>
</evidence>
<evidence type="ECO:0000313" key="12">
    <source>
        <dbReference type="Proteomes" id="UP001161064"/>
    </source>
</evidence>
<dbReference type="InterPro" id="IPR003664">
    <property type="entry name" value="FA_synthesis"/>
</dbReference>
<dbReference type="NCBIfam" id="TIGR00182">
    <property type="entry name" value="plsX"/>
    <property type="match status" value="1"/>
</dbReference>
<comment type="pathway">
    <text evidence="10">Lipid metabolism; phospholipid metabolism.</text>
</comment>
<comment type="catalytic activity">
    <reaction evidence="1 10">
        <text>a fatty acyl-[ACP] + phosphate = an acyl phosphate + holo-[ACP]</text>
        <dbReference type="Rhea" id="RHEA:42292"/>
        <dbReference type="Rhea" id="RHEA-COMP:9685"/>
        <dbReference type="Rhea" id="RHEA-COMP:14125"/>
        <dbReference type="ChEBI" id="CHEBI:43474"/>
        <dbReference type="ChEBI" id="CHEBI:59918"/>
        <dbReference type="ChEBI" id="CHEBI:64479"/>
        <dbReference type="ChEBI" id="CHEBI:138651"/>
        <dbReference type="EC" id="2.3.1.274"/>
    </reaction>
</comment>
<reference evidence="11" key="1">
    <citation type="submission" date="2021-05" db="EMBL/GenBank/DDBJ databases">
        <authorList>
            <person name="Tanabe Y."/>
        </authorList>
    </citation>
    <scope>NUCLEOTIDE SEQUENCE</scope>
    <source>
        <strain evidence="11">BOTRYCO-1</strain>
    </source>
</reference>
<dbReference type="RefSeq" id="WP_284361405.1">
    <property type="nucleotide sequence ID" value="NZ_BPFZ01000016.1"/>
</dbReference>
<evidence type="ECO:0000256" key="10">
    <source>
        <dbReference type="HAMAP-Rule" id="MF_00019"/>
    </source>
</evidence>
<dbReference type="EMBL" id="BPFZ01000016">
    <property type="protein sequence ID" value="GIU67984.1"/>
    <property type="molecule type" value="Genomic_DNA"/>
</dbReference>
<dbReference type="PIRSF" id="PIRSF002465">
    <property type="entry name" value="Phsphlp_syn_PlsX"/>
    <property type="match status" value="1"/>
</dbReference>
<evidence type="ECO:0000256" key="7">
    <source>
        <dbReference type="ARBA" id="ARBA00023264"/>
    </source>
</evidence>
<keyword evidence="12" id="KW-1185">Reference proteome</keyword>
<name>A0ABQ4PYD7_9PROT</name>
<sequence>MFYRVAQKSALHVFDRIGARAKAQGDGMTLGLTLSIDAMGGDHAPQSILRGVDLFAREYPAARFVLHGDESLITSYLDELPAAKATSKVHHTSDIVPMDAKPSQAMRKRGTSMWNAIASVKAKEASACVSAGNTGALMAVAHLQLRTIEGLHRPAITASWPTPKGQCVVLDVGANVDSDPDQLVDFAIMGEAFSRALYAIERPSIGLLNVGTEDVKGHDDIREAMRLLRLFGTTLNLEVYGFVEGNDISMGKTDVVVTDGYTGNIALKTAEGAARLVGGFLKEALTSGPLSVLGALLASAGLKRLKHRMDPSSSNGGVFLGLNGLVIKSHGGTDARGFANALRVAARLAASSYITQVSDNLKRLSAARAQTQIPTQAMKTTLTVSD</sequence>
<protein>
    <recommendedName>
        <fullName evidence="8 10">Phosphate acyltransferase</fullName>
        <ecNumber evidence="8 10">2.3.1.274</ecNumber>
    </recommendedName>
    <alternativeName>
        <fullName evidence="10">Acyl-ACP phosphotransacylase</fullName>
    </alternativeName>
    <alternativeName>
        <fullName evidence="10">Acyl-[acyl-carrier-protein]--phosphate acyltransferase</fullName>
    </alternativeName>
    <alternativeName>
        <fullName evidence="10">Phosphate-acyl-ACP acyltransferase</fullName>
    </alternativeName>
</protein>
<comment type="subunit">
    <text evidence="9 10">Homodimer. Probably interacts with PlsY.</text>
</comment>
<dbReference type="Gene3D" id="3.40.718.10">
    <property type="entry name" value="Isopropylmalate Dehydrogenase"/>
    <property type="match status" value="1"/>
</dbReference>
<keyword evidence="4 10" id="KW-0808">Transferase</keyword>
<keyword evidence="3 10" id="KW-0444">Lipid biosynthesis</keyword>
<evidence type="ECO:0000256" key="6">
    <source>
        <dbReference type="ARBA" id="ARBA00023209"/>
    </source>
</evidence>
<evidence type="ECO:0000256" key="9">
    <source>
        <dbReference type="ARBA" id="ARBA00046608"/>
    </source>
</evidence>
<evidence type="ECO:0000256" key="8">
    <source>
        <dbReference type="ARBA" id="ARBA00024069"/>
    </source>
</evidence>
<dbReference type="GO" id="GO:0016746">
    <property type="term" value="F:acyltransferase activity"/>
    <property type="evidence" value="ECO:0007669"/>
    <property type="project" value="UniProtKB-KW"/>
</dbReference>
<dbReference type="Pfam" id="PF02504">
    <property type="entry name" value="FA_synthesis"/>
    <property type="match status" value="1"/>
</dbReference>
<keyword evidence="2 10" id="KW-0963">Cytoplasm</keyword>
<accession>A0ABQ4PYD7</accession>
<dbReference type="EC" id="2.3.1.274" evidence="8 10"/>
<dbReference type="SUPFAM" id="SSF53659">
    <property type="entry name" value="Isocitrate/Isopropylmalate dehydrogenase-like"/>
    <property type="match status" value="1"/>
</dbReference>